<dbReference type="InterPro" id="IPR008979">
    <property type="entry name" value="Galactose-bd-like_sf"/>
</dbReference>
<dbReference type="InterPro" id="IPR014756">
    <property type="entry name" value="Ig_E-set"/>
</dbReference>
<sequence>MLCNIRAFGLVCVEVFLLSARASAQSFPWARTIPRAGWTVTADSYQAGNEPANVLDGNSATIWHTQYTPSMAPLPHYIQVDMQRSYVVNGFSYQPRQGGSNGNIGQHTITLSNDGNNWSQVVFGTFLNDGTTKRSFFSNATARYIRITAQTEAQGAGNQWSSMAELNVYSPNPSQDAASFRPPPTSQGRWTTTIDLPIVPAAAALSRTGEVILWSAFRPDLFSGGTGITETVHWDPTTQTVSQRSVANTRHDMFCPGISLDVDGQFIVSGGNDNRRTSRYDPASGSWVTASQMNVGRGYQSSTTLADGRVFTIGGSWSGGRFQKDGEVYDPRTDTWTNVTGCRTAPMLTSDAQGIYRADNHAWLFAYRQNSVFHAGPSRNMNWYGVSGSGTTRAAGTRGDAADAMCGIAVMYDAVQGLILAAGGSPNYQDSWATRDAYRIQLGAVNANPTVTRLEAMAHARAFGNGVVLPDGTVLVVGGQAYAVPFTDTTPALPAELFDPATGRWTSLASIAVPRTYHSVALLLPDATVLAGGGGLCGRGCPQNHFDVQVFQPPYLFAADGTRARQPVIRSVTPAAAALRPGATLTAETDGAVASFSLVRFGSSTHTVNTDQRRVPLAATAAPGTTTYTMTLPSDPGVLLPGYWMLFAVNGAGVPSVARTIQVLLP</sequence>
<dbReference type="Pfam" id="PF00754">
    <property type="entry name" value="F5_F8_type_C"/>
    <property type="match status" value="1"/>
</dbReference>
<dbReference type="Pfam" id="PF09118">
    <property type="entry name" value="GO-like_E_set"/>
    <property type="match status" value="1"/>
</dbReference>
<dbReference type="PROSITE" id="PS50022">
    <property type="entry name" value="FA58C_3"/>
    <property type="match status" value="1"/>
</dbReference>
<evidence type="ECO:0000313" key="4">
    <source>
        <dbReference type="EMBL" id="RYP06204.1"/>
    </source>
</evidence>
<name>A0A4Q4TJM3_9PEZI</name>
<accession>A0A4Q4TJM3</accession>
<gene>
    <name evidence="4" type="ORF">DL764_003296</name>
</gene>
<evidence type="ECO:0000256" key="2">
    <source>
        <dbReference type="SAM" id="SignalP"/>
    </source>
</evidence>
<feature type="domain" description="F5/8 type C" evidence="3">
    <location>
        <begin position="12"/>
        <end position="171"/>
    </location>
</feature>
<evidence type="ECO:0000256" key="1">
    <source>
        <dbReference type="ARBA" id="ARBA00022729"/>
    </source>
</evidence>
<dbReference type="SUPFAM" id="SSF50965">
    <property type="entry name" value="Galactose oxidase, central domain"/>
    <property type="match status" value="1"/>
</dbReference>
<dbReference type="Proteomes" id="UP000293360">
    <property type="component" value="Unassembled WGS sequence"/>
</dbReference>
<dbReference type="InterPro" id="IPR011043">
    <property type="entry name" value="Gal_Oxase/kelch_b-propeller"/>
</dbReference>
<dbReference type="EMBL" id="QJNU01000139">
    <property type="protein sequence ID" value="RYP06204.1"/>
    <property type="molecule type" value="Genomic_DNA"/>
</dbReference>
<dbReference type="InterPro" id="IPR013783">
    <property type="entry name" value="Ig-like_fold"/>
</dbReference>
<reference evidence="4 5" key="1">
    <citation type="submission" date="2018-06" db="EMBL/GenBank/DDBJ databases">
        <title>Complete Genomes of Monosporascus.</title>
        <authorList>
            <person name="Robinson A.J."/>
            <person name="Natvig D.O."/>
        </authorList>
    </citation>
    <scope>NUCLEOTIDE SEQUENCE [LARGE SCALE GENOMIC DNA]</scope>
    <source>
        <strain evidence="4 5">CBS 110550</strain>
    </source>
</reference>
<dbReference type="CDD" id="cd02851">
    <property type="entry name" value="E_set_GO_C"/>
    <property type="match status" value="1"/>
</dbReference>
<dbReference type="Gene3D" id="2.130.10.80">
    <property type="entry name" value="Galactose oxidase/kelch, beta-propeller"/>
    <property type="match status" value="1"/>
</dbReference>
<dbReference type="InterPro" id="IPR000421">
    <property type="entry name" value="FA58C"/>
</dbReference>
<comment type="caution">
    <text evidence="4">The sequence shown here is derived from an EMBL/GenBank/DDBJ whole genome shotgun (WGS) entry which is preliminary data.</text>
</comment>
<dbReference type="SUPFAM" id="SSF49785">
    <property type="entry name" value="Galactose-binding domain-like"/>
    <property type="match status" value="1"/>
</dbReference>
<dbReference type="SMART" id="SM00612">
    <property type="entry name" value="Kelch"/>
    <property type="match status" value="3"/>
</dbReference>
<dbReference type="InterPro" id="IPR009880">
    <property type="entry name" value="Glyoxal_oxidase_N"/>
</dbReference>
<dbReference type="InterPro" id="IPR006652">
    <property type="entry name" value="Kelch_1"/>
</dbReference>
<feature type="chain" id="PRO_5020858491" description="F5/8 type C domain-containing protein" evidence="2">
    <location>
        <begin position="25"/>
        <end position="666"/>
    </location>
</feature>
<keyword evidence="1 2" id="KW-0732">Signal</keyword>
<proteinExistence type="predicted"/>
<dbReference type="Gene3D" id="2.60.40.10">
    <property type="entry name" value="Immunoglobulins"/>
    <property type="match status" value="1"/>
</dbReference>
<dbReference type="Gene3D" id="2.60.120.260">
    <property type="entry name" value="Galactose-binding domain-like"/>
    <property type="match status" value="1"/>
</dbReference>
<dbReference type="InterPro" id="IPR015202">
    <property type="entry name" value="GO-like_E_set"/>
</dbReference>
<dbReference type="PANTHER" id="PTHR32208">
    <property type="entry name" value="SECRETED PROTEIN-RELATED"/>
    <property type="match status" value="1"/>
</dbReference>
<organism evidence="4 5">
    <name type="scientific">Monosporascus ibericus</name>
    <dbReference type="NCBI Taxonomy" id="155417"/>
    <lineage>
        <taxon>Eukaryota</taxon>
        <taxon>Fungi</taxon>
        <taxon>Dikarya</taxon>
        <taxon>Ascomycota</taxon>
        <taxon>Pezizomycotina</taxon>
        <taxon>Sordariomycetes</taxon>
        <taxon>Xylariomycetidae</taxon>
        <taxon>Xylariales</taxon>
        <taxon>Xylariales incertae sedis</taxon>
        <taxon>Monosporascus</taxon>
    </lineage>
</organism>
<feature type="signal peptide" evidence="2">
    <location>
        <begin position="1"/>
        <end position="24"/>
    </location>
</feature>
<dbReference type="Pfam" id="PF07250">
    <property type="entry name" value="Glyoxal_oxid_N"/>
    <property type="match status" value="1"/>
</dbReference>
<dbReference type="AlphaFoldDB" id="A0A4Q4TJM3"/>
<dbReference type="SUPFAM" id="SSF81296">
    <property type="entry name" value="E set domains"/>
    <property type="match status" value="1"/>
</dbReference>
<dbReference type="InterPro" id="IPR037293">
    <property type="entry name" value="Gal_Oxidase_central_sf"/>
</dbReference>
<dbReference type="OrthoDB" id="2019572at2759"/>
<keyword evidence="5" id="KW-1185">Reference proteome</keyword>
<evidence type="ECO:0000313" key="5">
    <source>
        <dbReference type="Proteomes" id="UP000293360"/>
    </source>
</evidence>
<evidence type="ECO:0000259" key="3">
    <source>
        <dbReference type="PROSITE" id="PS50022"/>
    </source>
</evidence>
<protein>
    <recommendedName>
        <fullName evidence="3">F5/8 type C domain-containing protein</fullName>
    </recommendedName>
</protein>
<dbReference type="STRING" id="155417.A0A4Q4TJM3"/>
<dbReference type="PANTHER" id="PTHR32208:SF68">
    <property type="entry name" value="GALACTOSE OXIDASE"/>
    <property type="match status" value="1"/>
</dbReference>